<dbReference type="PROSITE" id="PS51257">
    <property type="entry name" value="PROKAR_LIPOPROTEIN"/>
    <property type="match status" value="1"/>
</dbReference>
<evidence type="ECO:0000259" key="6">
    <source>
        <dbReference type="Pfam" id="PF07980"/>
    </source>
</evidence>
<comment type="similarity">
    <text evidence="2">Belongs to the SusD family.</text>
</comment>
<keyword evidence="3" id="KW-0732">Signal</keyword>
<accession>A0ABT0HNV6</accession>
<feature type="domain" description="RagB/SusD" evidence="6">
    <location>
        <begin position="275"/>
        <end position="507"/>
    </location>
</feature>
<dbReference type="Proteomes" id="UP001202180">
    <property type="component" value="Unassembled WGS sequence"/>
</dbReference>
<comment type="subcellular location">
    <subcellularLocation>
        <location evidence="1">Cell outer membrane</location>
    </subcellularLocation>
</comment>
<keyword evidence="4" id="KW-0472">Membrane</keyword>
<reference evidence="8 9" key="1">
    <citation type="submission" date="2022-04" db="EMBL/GenBank/DDBJ databases">
        <title>Spirosoma sp. strain RP8 genome sequencing and assembly.</title>
        <authorList>
            <person name="Jung Y."/>
        </authorList>
    </citation>
    <scope>NUCLEOTIDE SEQUENCE [LARGE SCALE GENOMIC DNA]</scope>
    <source>
        <strain evidence="8 9">RP8</strain>
    </source>
</reference>
<dbReference type="InterPro" id="IPR033985">
    <property type="entry name" value="SusD-like_N"/>
</dbReference>
<evidence type="ECO:0000259" key="7">
    <source>
        <dbReference type="Pfam" id="PF14322"/>
    </source>
</evidence>
<keyword evidence="9" id="KW-1185">Reference proteome</keyword>
<dbReference type="RefSeq" id="WP_248478492.1">
    <property type="nucleotide sequence ID" value="NZ_JALPRF010000003.1"/>
</dbReference>
<evidence type="ECO:0000313" key="9">
    <source>
        <dbReference type="Proteomes" id="UP001202180"/>
    </source>
</evidence>
<protein>
    <submittedName>
        <fullName evidence="8">RagB/SusD family nutrient uptake outer membrane protein</fullName>
    </submittedName>
</protein>
<dbReference type="Gene3D" id="1.25.40.390">
    <property type="match status" value="1"/>
</dbReference>
<proteinExistence type="inferred from homology"/>
<keyword evidence="5" id="KW-0998">Cell outer membrane</keyword>
<evidence type="ECO:0000256" key="4">
    <source>
        <dbReference type="ARBA" id="ARBA00023136"/>
    </source>
</evidence>
<gene>
    <name evidence="8" type="ORF">M0L20_18480</name>
</gene>
<dbReference type="InterPro" id="IPR012944">
    <property type="entry name" value="SusD_RagB_dom"/>
</dbReference>
<organism evidence="8 9">
    <name type="scientific">Spirosoma liriopis</name>
    <dbReference type="NCBI Taxonomy" id="2937440"/>
    <lineage>
        <taxon>Bacteria</taxon>
        <taxon>Pseudomonadati</taxon>
        <taxon>Bacteroidota</taxon>
        <taxon>Cytophagia</taxon>
        <taxon>Cytophagales</taxon>
        <taxon>Cytophagaceae</taxon>
        <taxon>Spirosoma</taxon>
    </lineage>
</organism>
<comment type="caution">
    <text evidence="8">The sequence shown here is derived from an EMBL/GenBank/DDBJ whole genome shotgun (WGS) entry which is preliminary data.</text>
</comment>
<dbReference type="Pfam" id="PF07980">
    <property type="entry name" value="SusD_RagB"/>
    <property type="match status" value="1"/>
</dbReference>
<evidence type="ECO:0000256" key="3">
    <source>
        <dbReference type="ARBA" id="ARBA00022729"/>
    </source>
</evidence>
<dbReference type="SUPFAM" id="SSF48452">
    <property type="entry name" value="TPR-like"/>
    <property type="match status" value="1"/>
</dbReference>
<evidence type="ECO:0000256" key="1">
    <source>
        <dbReference type="ARBA" id="ARBA00004442"/>
    </source>
</evidence>
<dbReference type="Pfam" id="PF14322">
    <property type="entry name" value="SusD-like_3"/>
    <property type="match status" value="1"/>
</dbReference>
<dbReference type="CDD" id="cd08977">
    <property type="entry name" value="SusD"/>
    <property type="match status" value="1"/>
</dbReference>
<evidence type="ECO:0000313" key="8">
    <source>
        <dbReference type="EMBL" id="MCK8493860.1"/>
    </source>
</evidence>
<evidence type="ECO:0000256" key="5">
    <source>
        <dbReference type="ARBA" id="ARBA00023237"/>
    </source>
</evidence>
<sequence length="507" mass="57666">MKNILSALSLVTVLGLTSCDRSLTIVNPNQVTTESFWKTSDDALAGVNSVYSTMHRGGISRWMPFYYIIRSDEGRSQSPATDIVNNMDQFLITDYNYGNAYGVWNDNYIGINRANQVINYLPAIQMDETLKQRYIGEAKFLRAMYYFHLVTLWGNVPLVLQVSVVGDRPSSATSAQVWAQIEKDLTEAAPVLPTTYASAELGRATRGAAYALLARSYMQQRKYTESLTPLQWLADGEGKGIYALTTNYRDNFLISTENNRESIFEWQFQINPAETTDDDTETPNQNYGTSLAQFFGPPSIGWSDGEANRWPTREFYEPTTTGARDPRLEASFLFDSTNVKGPDSTLIYGQTFTQRYGRDNKRVWFRKFQNDHWKNEEGYRSPNNWRYIRYADVLLMYAEALNATGKTTQAYAYVDQVRRRAGLPTLTAARPGLTQDQFLAQLKHERVTELSGEGHRWNDLARWGDLGPQLASRDPAFSTFVKGKSELLPIPQLDRDLNPNLIQNPNY</sequence>
<feature type="domain" description="SusD-like N-terminal" evidence="7">
    <location>
        <begin position="88"/>
        <end position="217"/>
    </location>
</feature>
<dbReference type="InterPro" id="IPR011990">
    <property type="entry name" value="TPR-like_helical_dom_sf"/>
</dbReference>
<name>A0ABT0HNV6_9BACT</name>
<dbReference type="EMBL" id="JALPRF010000003">
    <property type="protein sequence ID" value="MCK8493860.1"/>
    <property type="molecule type" value="Genomic_DNA"/>
</dbReference>
<evidence type="ECO:0000256" key="2">
    <source>
        <dbReference type="ARBA" id="ARBA00006275"/>
    </source>
</evidence>